<dbReference type="InterPro" id="IPR052967">
    <property type="entry name" value="Stress_Response_Assoc"/>
</dbReference>
<evidence type="ECO:0000259" key="2">
    <source>
        <dbReference type="Pfam" id="PF09557"/>
    </source>
</evidence>
<dbReference type="AlphaFoldDB" id="A0A5J4JKG7"/>
<dbReference type="PANTHER" id="PTHR38463">
    <property type="entry name" value="STRESS RESPONSE PROTEIN YSNF"/>
    <property type="match status" value="1"/>
</dbReference>
<feature type="compositionally biased region" description="Basic and acidic residues" evidence="1">
    <location>
        <begin position="53"/>
        <end position="73"/>
    </location>
</feature>
<dbReference type="Proteomes" id="UP000391919">
    <property type="component" value="Unassembled WGS sequence"/>
</dbReference>
<proteinExistence type="predicted"/>
<evidence type="ECO:0000256" key="1">
    <source>
        <dbReference type="SAM" id="MobiDB-lite"/>
    </source>
</evidence>
<protein>
    <recommendedName>
        <fullName evidence="2">DUF2382 domain-containing protein</fullName>
    </recommendedName>
</protein>
<evidence type="ECO:0000313" key="3">
    <source>
        <dbReference type="EMBL" id="GER71048.1"/>
    </source>
</evidence>
<keyword evidence="4" id="KW-1185">Reference proteome</keyword>
<feature type="domain" description="DUF2382" evidence="2">
    <location>
        <begin position="9"/>
        <end position="61"/>
    </location>
</feature>
<comment type="caution">
    <text evidence="3">The sequence shown here is derived from an EMBL/GenBank/DDBJ whole genome shotgun (WGS) entry which is preliminary data.</text>
</comment>
<evidence type="ECO:0000313" key="4">
    <source>
        <dbReference type="Proteomes" id="UP000391919"/>
    </source>
</evidence>
<accession>A0A5J4JKG7</accession>
<sequence>MEDGKTDVAVDGSETIKVPIVEERVEVTKKPGKTEEIVIGKRTVEDTEHISETVKKEEAHVRQKGTGKVDKRQTGNIKAAKPARKGEPF</sequence>
<dbReference type="Pfam" id="PF09557">
    <property type="entry name" value="DUF2382"/>
    <property type="match status" value="1"/>
</dbReference>
<organism evidence="3 4">
    <name type="scientific">Weizmannia acidilactici</name>
    <dbReference type="NCBI Taxonomy" id="2607726"/>
    <lineage>
        <taxon>Bacteria</taxon>
        <taxon>Bacillati</taxon>
        <taxon>Bacillota</taxon>
        <taxon>Bacilli</taxon>
        <taxon>Bacillales</taxon>
        <taxon>Bacillaceae</taxon>
        <taxon>Heyndrickxia</taxon>
    </lineage>
</organism>
<name>A0A5J4JKG7_9BACI</name>
<dbReference type="PANTHER" id="PTHR38463:SF1">
    <property type="entry name" value="STRESS RESPONSE PROTEIN YSNF"/>
    <property type="match status" value="1"/>
</dbReference>
<dbReference type="InterPro" id="IPR019060">
    <property type="entry name" value="DUF2382"/>
</dbReference>
<reference evidence="3 4" key="1">
    <citation type="submission" date="2019-09" db="EMBL/GenBank/DDBJ databases">
        <title>Draft genome sequence of Bacillus sp. JC-7.</title>
        <authorList>
            <person name="Tanaka N."/>
            <person name="Shiwa Y."/>
            <person name="Fujita N."/>
            <person name="Tanasupawat S."/>
        </authorList>
    </citation>
    <scope>NUCLEOTIDE SEQUENCE [LARGE SCALE GENOMIC DNA]</scope>
    <source>
        <strain evidence="3 4">JC-7</strain>
    </source>
</reference>
<dbReference type="EMBL" id="BKZQ01000034">
    <property type="protein sequence ID" value="GER71048.1"/>
    <property type="molecule type" value="Genomic_DNA"/>
</dbReference>
<gene>
    <name evidence="3" type="ORF">BpJC7_23510</name>
</gene>
<feature type="region of interest" description="Disordered" evidence="1">
    <location>
        <begin position="53"/>
        <end position="89"/>
    </location>
</feature>
<dbReference type="NCBIfam" id="TIGR02271">
    <property type="entry name" value="YsnF/AvaK domain"/>
    <property type="match status" value="1"/>
</dbReference>